<dbReference type="Gramene" id="KZM91882">
    <property type="protein sequence ID" value="KZM91882"/>
    <property type="gene ID" value="DCAR_020753"/>
</dbReference>
<reference evidence="3" key="2">
    <citation type="submission" date="2022-03" db="EMBL/GenBank/DDBJ databases">
        <title>Draft title - Genomic analysis of global carrot germplasm unveils the trajectory of domestication and the origin of high carotenoid orange carrot.</title>
        <authorList>
            <person name="Iorizzo M."/>
            <person name="Ellison S."/>
            <person name="Senalik D."/>
            <person name="Macko-Podgorni A."/>
            <person name="Grzebelus D."/>
            <person name="Bostan H."/>
            <person name="Rolling W."/>
            <person name="Curaba J."/>
            <person name="Simon P."/>
        </authorList>
    </citation>
    <scope>NUCLEOTIDE SEQUENCE</scope>
    <source>
        <tissue evidence="3">Leaf</tissue>
    </source>
</reference>
<dbReference type="Proteomes" id="UP000077755">
    <property type="component" value="Chromosome 6"/>
</dbReference>
<feature type="compositionally biased region" description="Polar residues" evidence="1">
    <location>
        <begin position="103"/>
        <end position="113"/>
    </location>
</feature>
<organism evidence="2">
    <name type="scientific">Daucus carota subsp. sativus</name>
    <name type="common">Carrot</name>
    <dbReference type="NCBI Taxonomy" id="79200"/>
    <lineage>
        <taxon>Eukaryota</taxon>
        <taxon>Viridiplantae</taxon>
        <taxon>Streptophyta</taxon>
        <taxon>Embryophyta</taxon>
        <taxon>Tracheophyta</taxon>
        <taxon>Spermatophyta</taxon>
        <taxon>Magnoliopsida</taxon>
        <taxon>eudicotyledons</taxon>
        <taxon>Gunneridae</taxon>
        <taxon>Pentapetalae</taxon>
        <taxon>asterids</taxon>
        <taxon>campanulids</taxon>
        <taxon>Apiales</taxon>
        <taxon>Apiaceae</taxon>
        <taxon>Apioideae</taxon>
        <taxon>Scandiceae</taxon>
        <taxon>Daucinae</taxon>
        <taxon>Daucus</taxon>
        <taxon>Daucus sect. Daucus</taxon>
    </lineage>
</organism>
<keyword evidence="4" id="KW-1185">Reference proteome</keyword>
<evidence type="ECO:0000256" key="1">
    <source>
        <dbReference type="SAM" id="MobiDB-lite"/>
    </source>
</evidence>
<gene>
    <name evidence="2" type="ORF">DCAR_020753</name>
    <name evidence="3" type="ORF">DCAR_0625599</name>
</gene>
<evidence type="ECO:0000313" key="4">
    <source>
        <dbReference type="Proteomes" id="UP000077755"/>
    </source>
</evidence>
<name>A0A161ZV61_DAUCS</name>
<feature type="region of interest" description="Disordered" evidence="1">
    <location>
        <begin position="85"/>
        <end position="136"/>
    </location>
</feature>
<evidence type="ECO:0000313" key="3">
    <source>
        <dbReference type="EMBL" id="WOH06176.1"/>
    </source>
</evidence>
<dbReference type="EMBL" id="LNRQ01000006">
    <property type="protein sequence ID" value="KZM91882.1"/>
    <property type="molecule type" value="Genomic_DNA"/>
</dbReference>
<dbReference type="EMBL" id="CP093348">
    <property type="protein sequence ID" value="WOH06176.1"/>
    <property type="molecule type" value="Genomic_DNA"/>
</dbReference>
<reference evidence="2" key="1">
    <citation type="journal article" date="2016" name="Nat. Genet.">
        <title>A high-quality carrot genome assembly provides new insights into carotenoid accumulation and asterid genome evolution.</title>
        <authorList>
            <person name="Iorizzo M."/>
            <person name="Ellison S."/>
            <person name="Senalik D."/>
            <person name="Zeng P."/>
            <person name="Satapoomin P."/>
            <person name="Huang J."/>
            <person name="Bowman M."/>
            <person name="Iovene M."/>
            <person name="Sanseverino W."/>
            <person name="Cavagnaro P."/>
            <person name="Yildiz M."/>
            <person name="Macko-Podgorni A."/>
            <person name="Moranska E."/>
            <person name="Grzebelus E."/>
            <person name="Grzebelus D."/>
            <person name="Ashrafi H."/>
            <person name="Zheng Z."/>
            <person name="Cheng S."/>
            <person name="Spooner D."/>
            <person name="Van Deynze A."/>
            <person name="Simon P."/>
        </authorList>
    </citation>
    <scope>NUCLEOTIDE SEQUENCE [LARGE SCALE GENOMIC DNA]</scope>
    <source>
        <tissue evidence="2">Leaf</tissue>
    </source>
</reference>
<evidence type="ECO:0000313" key="2">
    <source>
        <dbReference type="EMBL" id="KZM91882.1"/>
    </source>
</evidence>
<protein>
    <submittedName>
        <fullName evidence="2">Uncharacterized protein</fullName>
    </submittedName>
</protein>
<sequence>MYIALACNLTPSDGLLHPRVSVIKIFANHMVGERVRLVVLTDHHRTNVARNVNLERLQRNYLFPEVGFHASTYGPLCFVDRMDAESDNKGSANPAETPDIVLPSSTNPKQSVSKRPAQEESETENAAKKSDPNEIADGASGSLSTKCFWFSHKRVSSFYKLLPSPTATCAHCPLNM</sequence>
<proteinExistence type="predicted"/>
<accession>A0A161ZV61</accession>
<dbReference type="AlphaFoldDB" id="A0A161ZV61"/>